<dbReference type="EMBL" id="JASCZI010183126">
    <property type="protein sequence ID" value="MED6189075.1"/>
    <property type="molecule type" value="Genomic_DNA"/>
</dbReference>
<feature type="compositionally biased region" description="Acidic residues" evidence="1">
    <location>
        <begin position="85"/>
        <end position="101"/>
    </location>
</feature>
<feature type="compositionally biased region" description="Polar residues" evidence="1">
    <location>
        <begin position="59"/>
        <end position="76"/>
    </location>
</feature>
<sequence length="101" mass="11236">MPSLVPPLAARTDILAPAAPSSLEPSRKDIMRALRRNERIMRRHEQLMLMLHPGLDTSGLEQISSPEISQNQQEQGARSARRADAEEEDDFQSAEATADDD</sequence>
<organism evidence="2 3">
    <name type="scientific">Stylosanthes scabra</name>
    <dbReference type="NCBI Taxonomy" id="79078"/>
    <lineage>
        <taxon>Eukaryota</taxon>
        <taxon>Viridiplantae</taxon>
        <taxon>Streptophyta</taxon>
        <taxon>Embryophyta</taxon>
        <taxon>Tracheophyta</taxon>
        <taxon>Spermatophyta</taxon>
        <taxon>Magnoliopsida</taxon>
        <taxon>eudicotyledons</taxon>
        <taxon>Gunneridae</taxon>
        <taxon>Pentapetalae</taxon>
        <taxon>rosids</taxon>
        <taxon>fabids</taxon>
        <taxon>Fabales</taxon>
        <taxon>Fabaceae</taxon>
        <taxon>Papilionoideae</taxon>
        <taxon>50 kb inversion clade</taxon>
        <taxon>dalbergioids sensu lato</taxon>
        <taxon>Dalbergieae</taxon>
        <taxon>Pterocarpus clade</taxon>
        <taxon>Stylosanthes</taxon>
    </lineage>
</organism>
<proteinExistence type="predicted"/>
<feature type="region of interest" description="Disordered" evidence="1">
    <location>
        <begin position="56"/>
        <end position="101"/>
    </location>
</feature>
<comment type="caution">
    <text evidence="2">The sequence shown here is derived from an EMBL/GenBank/DDBJ whole genome shotgun (WGS) entry which is preliminary data.</text>
</comment>
<dbReference type="Proteomes" id="UP001341840">
    <property type="component" value="Unassembled WGS sequence"/>
</dbReference>
<protein>
    <submittedName>
        <fullName evidence="2">Uncharacterized protein</fullName>
    </submittedName>
</protein>
<evidence type="ECO:0000256" key="1">
    <source>
        <dbReference type="SAM" id="MobiDB-lite"/>
    </source>
</evidence>
<keyword evidence="3" id="KW-1185">Reference proteome</keyword>
<gene>
    <name evidence="2" type="ORF">PIB30_092173</name>
</gene>
<name>A0ABU6WT49_9FABA</name>
<evidence type="ECO:0000313" key="2">
    <source>
        <dbReference type="EMBL" id="MED6189075.1"/>
    </source>
</evidence>
<accession>A0ABU6WT49</accession>
<evidence type="ECO:0000313" key="3">
    <source>
        <dbReference type="Proteomes" id="UP001341840"/>
    </source>
</evidence>
<reference evidence="2 3" key="1">
    <citation type="journal article" date="2023" name="Plants (Basel)">
        <title>Bridging the Gap: Combining Genomics and Transcriptomics Approaches to Understand Stylosanthes scabra, an Orphan Legume from the Brazilian Caatinga.</title>
        <authorList>
            <person name="Ferreira-Neto J.R.C."/>
            <person name="da Silva M.D."/>
            <person name="Binneck E."/>
            <person name="de Melo N.F."/>
            <person name="da Silva R.H."/>
            <person name="de Melo A.L.T.M."/>
            <person name="Pandolfi V."/>
            <person name="Bustamante F.O."/>
            <person name="Brasileiro-Vidal A.C."/>
            <person name="Benko-Iseppon A.M."/>
        </authorList>
    </citation>
    <scope>NUCLEOTIDE SEQUENCE [LARGE SCALE GENOMIC DNA]</scope>
    <source>
        <tissue evidence="2">Leaves</tissue>
    </source>
</reference>